<dbReference type="Proteomes" id="UP000248614">
    <property type="component" value="Unassembled WGS sequence"/>
</dbReference>
<dbReference type="EMBL" id="QFNF01000049">
    <property type="protein sequence ID" value="PZO73628.1"/>
    <property type="molecule type" value="Genomic_DNA"/>
</dbReference>
<dbReference type="AlphaFoldDB" id="A0A2W5AZG3"/>
<reference evidence="1 2" key="1">
    <citation type="submission" date="2017-08" db="EMBL/GenBank/DDBJ databases">
        <title>Infants hospitalized years apart are colonized by the same room-sourced microbial strains.</title>
        <authorList>
            <person name="Brooks B."/>
            <person name="Olm M.R."/>
            <person name="Firek B.A."/>
            <person name="Baker R."/>
            <person name="Thomas B.C."/>
            <person name="Morowitz M.J."/>
            <person name="Banfield J.F."/>
        </authorList>
    </citation>
    <scope>NUCLEOTIDE SEQUENCE [LARGE SCALE GENOMIC DNA]</scope>
    <source>
        <strain evidence="1">S2_018_000_R3_110</strain>
    </source>
</reference>
<gene>
    <name evidence="1" type="ORF">DI632_14320</name>
</gene>
<proteinExistence type="predicted"/>
<evidence type="ECO:0000313" key="2">
    <source>
        <dbReference type="Proteomes" id="UP000248614"/>
    </source>
</evidence>
<name>A0A2W5AZG3_9SPHN</name>
<protein>
    <submittedName>
        <fullName evidence="1">Uncharacterized protein</fullName>
    </submittedName>
</protein>
<sequence>MACAIAGPAAAQQTVSTNQVTDRYQSTHTVPASLLLEPMFGVQRGLLTPTMKRQQVRQVLALKQEVEQRQAAQDGVLTIDDHRDIARRYRRIVGFGSL</sequence>
<evidence type="ECO:0000313" key="1">
    <source>
        <dbReference type="EMBL" id="PZO73628.1"/>
    </source>
</evidence>
<organism evidence="1 2">
    <name type="scientific">Sphingomonas hengshuiensis</name>
    <dbReference type="NCBI Taxonomy" id="1609977"/>
    <lineage>
        <taxon>Bacteria</taxon>
        <taxon>Pseudomonadati</taxon>
        <taxon>Pseudomonadota</taxon>
        <taxon>Alphaproteobacteria</taxon>
        <taxon>Sphingomonadales</taxon>
        <taxon>Sphingomonadaceae</taxon>
        <taxon>Sphingomonas</taxon>
    </lineage>
</organism>
<accession>A0A2W5AZG3</accession>
<comment type="caution">
    <text evidence="1">The sequence shown here is derived from an EMBL/GenBank/DDBJ whole genome shotgun (WGS) entry which is preliminary data.</text>
</comment>